<feature type="transmembrane region" description="Helical" evidence="8">
    <location>
        <begin position="6"/>
        <end position="25"/>
    </location>
</feature>
<feature type="transmembrane region" description="Helical" evidence="8">
    <location>
        <begin position="160"/>
        <end position="179"/>
    </location>
</feature>
<protein>
    <submittedName>
        <fullName evidence="9">Solute:Na+ symporter, SSS family</fullName>
    </submittedName>
</protein>
<evidence type="ECO:0000313" key="10">
    <source>
        <dbReference type="Proteomes" id="UP000184052"/>
    </source>
</evidence>
<keyword evidence="4 8" id="KW-0812">Transmembrane</keyword>
<feature type="transmembrane region" description="Helical" evidence="8">
    <location>
        <begin position="432"/>
        <end position="454"/>
    </location>
</feature>
<gene>
    <name evidence="9" type="ORF">SAMN02745751_02509</name>
</gene>
<evidence type="ECO:0000256" key="6">
    <source>
        <dbReference type="ARBA" id="ARBA00023136"/>
    </source>
</evidence>
<dbReference type="Gene3D" id="1.20.1730.10">
    <property type="entry name" value="Sodium/glucose cotransporter"/>
    <property type="match status" value="1"/>
</dbReference>
<keyword evidence="3" id="KW-0813">Transport</keyword>
<feature type="transmembrane region" description="Helical" evidence="8">
    <location>
        <begin position="409"/>
        <end position="426"/>
    </location>
</feature>
<feature type="transmembrane region" description="Helical" evidence="8">
    <location>
        <begin position="264"/>
        <end position="285"/>
    </location>
</feature>
<name>A0A1M6J5G7_9FIRM</name>
<feature type="transmembrane region" description="Helical" evidence="8">
    <location>
        <begin position="37"/>
        <end position="57"/>
    </location>
</feature>
<evidence type="ECO:0000256" key="3">
    <source>
        <dbReference type="ARBA" id="ARBA00022448"/>
    </source>
</evidence>
<evidence type="ECO:0000313" key="9">
    <source>
        <dbReference type="EMBL" id="SHJ41964.1"/>
    </source>
</evidence>
<evidence type="ECO:0000256" key="5">
    <source>
        <dbReference type="ARBA" id="ARBA00022989"/>
    </source>
</evidence>
<accession>A0A1M6J5G7</accession>
<dbReference type="InterPro" id="IPR038377">
    <property type="entry name" value="Na/Glc_symporter_sf"/>
</dbReference>
<dbReference type="AlphaFoldDB" id="A0A1M6J5G7"/>
<dbReference type="Pfam" id="PF00474">
    <property type="entry name" value="SSF"/>
    <property type="match status" value="1"/>
</dbReference>
<evidence type="ECO:0000256" key="1">
    <source>
        <dbReference type="ARBA" id="ARBA00004141"/>
    </source>
</evidence>
<evidence type="ECO:0000256" key="2">
    <source>
        <dbReference type="ARBA" id="ARBA00006434"/>
    </source>
</evidence>
<sequence>MEITNNPKLLIYLVLYSVVMVAMGIRYSKKITNSEDFILAGKGLGPFILMGTLIATWCGSGTVTGGPNSLSYSYGLIPGLMFAIPSIIGIVIIYKIAPKVRARGKYTVSEILEEKYGPFARGLASIIIILAFIGIVSYQYKGFGFILNVTTGISVELGTIIGAVLIIFLASIGGLMSVAPTDALSSFLMLIGLELVVPAIIAFGGGWEHISASVPAENNTVTGSLSFLQLIGFYLPLLVLLLSDQNMYQRLASSKEDKSAKIGMIGWFIGVLIIMPSVAVIAYVAKSIFPDIAPGMALISTTVVLPNVIGGILLASAFIITTGNSYLLSAATNVTYDVYGKFINPNATDREKLMFIKTFVVLLGVIAFVMIRFFPSILSLQMYAYTVYGASLCPAVLAVFFWENVTKQGGILSMLTGVATTLIWEIPMARPYNLNSVIVSLPLAVIVLIIVSLVTKDSNIIKMKNESACK</sequence>
<proteinExistence type="inferred from homology"/>
<dbReference type="GO" id="GO:0022857">
    <property type="term" value="F:transmembrane transporter activity"/>
    <property type="evidence" value="ECO:0007669"/>
    <property type="project" value="InterPro"/>
</dbReference>
<reference evidence="9 10" key="1">
    <citation type="submission" date="2016-11" db="EMBL/GenBank/DDBJ databases">
        <authorList>
            <person name="Jaros S."/>
            <person name="Januszkiewicz K."/>
            <person name="Wedrychowicz H."/>
        </authorList>
    </citation>
    <scope>NUCLEOTIDE SEQUENCE [LARGE SCALE GENOMIC DNA]</scope>
    <source>
        <strain evidence="9 10">DSM 17477</strain>
    </source>
</reference>
<feature type="transmembrane region" description="Helical" evidence="8">
    <location>
        <begin position="297"/>
        <end position="320"/>
    </location>
</feature>
<dbReference type="PANTHER" id="PTHR48086">
    <property type="entry name" value="SODIUM/PROLINE SYMPORTER-RELATED"/>
    <property type="match status" value="1"/>
</dbReference>
<feature type="transmembrane region" description="Helical" evidence="8">
    <location>
        <begin position="380"/>
        <end position="402"/>
    </location>
</feature>
<dbReference type="Proteomes" id="UP000184052">
    <property type="component" value="Unassembled WGS sequence"/>
</dbReference>
<dbReference type="CDD" id="cd10322">
    <property type="entry name" value="SLC5sbd"/>
    <property type="match status" value="1"/>
</dbReference>
<keyword evidence="6 8" id="KW-0472">Membrane</keyword>
<dbReference type="PANTHER" id="PTHR48086:SF7">
    <property type="entry name" value="SODIUM-SOLUTE SYMPORTER-RELATED"/>
    <property type="match status" value="1"/>
</dbReference>
<feature type="transmembrane region" description="Helical" evidence="8">
    <location>
        <begin position="354"/>
        <end position="374"/>
    </location>
</feature>
<comment type="subcellular location">
    <subcellularLocation>
        <location evidence="1">Membrane</location>
        <topology evidence="1">Multi-pass membrane protein</topology>
    </subcellularLocation>
</comment>
<dbReference type="InterPro" id="IPR001734">
    <property type="entry name" value="Na/solute_symporter"/>
</dbReference>
<feature type="transmembrane region" description="Helical" evidence="8">
    <location>
        <begin position="77"/>
        <end position="97"/>
    </location>
</feature>
<evidence type="ECO:0000256" key="8">
    <source>
        <dbReference type="SAM" id="Phobius"/>
    </source>
</evidence>
<evidence type="ECO:0000256" key="4">
    <source>
        <dbReference type="ARBA" id="ARBA00022692"/>
    </source>
</evidence>
<keyword evidence="5 8" id="KW-1133">Transmembrane helix</keyword>
<dbReference type="STRING" id="1121476.SAMN02745751_02509"/>
<organism evidence="9 10">
    <name type="scientific">Dethiosulfatibacter aminovorans DSM 17477</name>
    <dbReference type="NCBI Taxonomy" id="1121476"/>
    <lineage>
        <taxon>Bacteria</taxon>
        <taxon>Bacillati</taxon>
        <taxon>Bacillota</taxon>
        <taxon>Tissierellia</taxon>
        <taxon>Dethiosulfatibacter</taxon>
    </lineage>
</organism>
<feature type="transmembrane region" description="Helical" evidence="8">
    <location>
        <begin position="225"/>
        <end position="243"/>
    </location>
</feature>
<dbReference type="GO" id="GO:0005886">
    <property type="term" value="C:plasma membrane"/>
    <property type="evidence" value="ECO:0007669"/>
    <property type="project" value="TreeGrafter"/>
</dbReference>
<dbReference type="PROSITE" id="PS50283">
    <property type="entry name" value="NA_SOLUT_SYMP_3"/>
    <property type="match status" value="1"/>
</dbReference>
<comment type="similarity">
    <text evidence="2 7">Belongs to the sodium:solute symporter (SSF) (TC 2.A.21) family.</text>
</comment>
<dbReference type="RefSeq" id="WP_073049924.1">
    <property type="nucleotide sequence ID" value="NZ_FQZL01000020.1"/>
</dbReference>
<dbReference type="EMBL" id="FQZL01000020">
    <property type="protein sequence ID" value="SHJ41964.1"/>
    <property type="molecule type" value="Genomic_DNA"/>
</dbReference>
<feature type="transmembrane region" description="Helical" evidence="8">
    <location>
        <begin position="186"/>
        <end position="205"/>
    </location>
</feature>
<dbReference type="InterPro" id="IPR050277">
    <property type="entry name" value="Sodium:Solute_Symporter"/>
</dbReference>
<dbReference type="OrthoDB" id="9766407at2"/>
<keyword evidence="10" id="KW-1185">Reference proteome</keyword>
<feature type="transmembrane region" description="Helical" evidence="8">
    <location>
        <begin position="118"/>
        <end position="140"/>
    </location>
</feature>
<evidence type="ECO:0000256" key="7">
    <source>
        <dbReference type="RuleBase" id="RU362091"/>
    </source>
</evidence>